<protein>
    <submittedName>
        <fullName evidence="1">Carbohydrate Esterase Family 16 protein</fullName>
    </submittedName>
</protein>
<dbReference type="OMA" id="GSHWHAR"/>
<accession>A0A060SBN9</accession>
<sequence length="287" mass="32074">MASNMSVVRNSWPGVQGIKHMVVFGASYCDIGYRSSAPHPSSERPLGVDFPGKTWCGKIDRERNTITYEPNWVGHLVELVRAQRNGSPLIVYDYALGGEAASGVKRQIEKEFSPHVATKPEWASWTSEDTLFATWVGINDCAMNASAPDPVAATKASVGELFARQEELYRHGARIFCFVDVPPTYDFPEIVKPTKLREAISTWNISLRESVERFSAVHADATVFLWSSFDFFNRLLAIPEAFGFRKEDTKKAEGDIFEDGLHPTSQVHLFMSREILQLLESGASIPK</sequence>
<reference evidence="1" key="1">
    <citation type="submission" date="2014-01" db="EMBL/GenBank/DDBJ databases">
        <title>The genome of the white-rot fungus Pycnoporus cinnabarinus: a basidiomycete model with a versatile arsenal for lignocellulosic biomass breakdown.</title>
        <authorList>
            <person name="Levasseur A."/>
            <person name="Lomascolo A."/>
            <person name="Ruiz-Duenas F.J."/>
            <person name="Uzan E."/>
            <person name="Piumi F."/>
            <person name="Kues U."/>
            <person name="Ram A.F.J."/>
            <person name="Murat C."/>
            <person name="Haon M."/>
            <person name="Benoit I."/>
            <person name="Arfi Y."/>
            <person name="Chevret D."/>
            <person name="Drula E."/>
            <person name="Kwon M.J."/>
            <person name="Gouret P."/>
            <person name="Lesage-Meessen L."/>
            <person name="Lombard V."/>
            <person name="Mariette J."/>
            <person name="Noirot C."/>
            <person name="Park J."/>
            <person name="Patyshakuliyeva A."/>
            <person name="Wieneger R.A.B."/>
            <person name="Wosten H.A.B."/>
            <person name="Martin F."/>
            <person name="Coutinho P.M."/>
            <person name="de Vries R."/>
            <person name="Martinez A.T."/>
            <person name="Klopp C."/>
            <person name="Pontarotti P."/>
            <person name="Henrissat B."/>
            <person name="Record E."/>
        </authorList>
    </citation>
    <scope>NUCLEOTIDE SEQUENCE [LARGE SCALE GENOMIC DNA]</scope>
    <source>
        <strain evidence="1">BRFM137</strain>
    </source>
</reference>
<gene>
    <name evidence="1" type="ORF">BN946_scf184851.g92</name>
</gene>
<dbReference type="STRING" id="5643.A0A060SBN9"/>
<dbReference type="InterPro" id="IPR001087">
    <property type="entry name" value="GDSL"/>
</dbReference>
<dbReference type="Pfam" id="PF00657">
    <property type="entry name" value="Lipase_GDSL"/>
    <property type="match status" value="1"/>
</dbReference>
<proteinExistence type="predicted"/>
<evidence type="ECO:0000313" key="2">
    <source>
        <dbReference type="Proteomes" id="UP000029665"/>
    </source>
</evidence>
<dbReference type="AlphaFoldDB" id="A0A060SBN9"/>
<comment type="caution">
    <text evidence="1">The sequence shown here is derived from an EMBL/GenBank/DDBJ whole genome shotgun (WGS) entry which is preliminary data.</text>
</comment>
<dbReference type="InterPro" id="IPR036514">
    <property type="entry name" value="SGNH_hydro_sf"/>
</dbReference>
<dbReference type="OrthoDB" id="1600564at2759"/>
<dbReference type="SUPFAM" id="SSF52266">
    <property type="entry name" value="SGNH hydrolase"/>
    <property type="match status" value="1"/>
</dbReference>
<organism evidence="1 2">
    <name type="scientific">Pycnoporus cinnabarinus</name>
    <name type="common">Cinnabar-red polypore</name>
    <name type="synonym">Trametes cinnabarina</name>
    <dbReference type="NCBI Taxonomy" id="5643"/>
    <lineage>
        <taxon>Eukaryota</taxon>
        <taxon>Fungi</taxon>
        <taxon>Dikarya</taxon>
        <taxon>Basidiomycota</taxon>
        <taxon>Agaricomycotina</taxon>
        <taxon>Agaricomycetes</taxon>
        <taxon>Polyporales</taxon>
        <taxon>Polyporaceae</taxon>
        <taxon>Trametes</taxon>
    </lineage>
</organism>
<dbReference type="Gene3D" id="3.40.50.1110">
    <property type="entry name" value="SGNH hydrolase"/>
    <property type="match status" value="1"/>
</dbReference>
<dbReference type="Proteomes" id="UP000029665">
    <property type="component" value="Unassembled WGS sequence"/>
</dbReference>
<evidence type="ECO:0000313" key="1">
    <source>
        <dbReference type="EMBL" id="CDO69704.1"/>
    </source>
</evidence>
<dbReference type="EMBL" id="CCBP010000052">
    <property type="protein sequence ID" value="CDO69704.1"/>
    <property type="molecule type" value="Genomic_DNA"/>
</dbReference>
<keyword evidence="2" id="KW-1185">Reference proteome</keyword>
<dbReference type="GO" id="GO:0016788">
    <property type="term" value="F:hydrolase activity, acting on ester bonds"/>
    <property type="evidence" value="ECO:0007669"/>
    <property type="project" value="InterPro"/>
</dbReference>
<name>A0A060SBN9_PYCCI</name>
<dbReference type="HOGENOM" id="CLU_015101_4_1_1"/>